<dbReference type="OrthoDB" id="10261408at2759"/>
<dbReference type="HOGENOM" id="CLU_1001751_0_0_1"/>
<evidence type="ECO:0000313" key="2">
    <source>
        <dbReference type="Proteomes" id="UP000028524"/>
    </source>
</evidence>
<gene>
    <name evidence="1" type="ORF">S40285_07393</name>
</gene>
<name>A0A084Q8K4_STAC4</name>
<organism evidence="1 2">
    <name type="scientific">Stachybotrys chlorohalonatus (strain IBT 40285)</name>
    <dbReference type="NCBI Taxonomy" id="1283841"/>
    <lineage>
        <taxon>Eukaryota</taxon>
        <taxon>Fungi</taxon>
        <taxon>Dikarya</taxon>
        <taxon>Ascomycota</taxon>
        <taxon>Pezizomycotina</taxon>
        <taxon>Sordariomycetes</taxon>
        <taxon>Hypocreomycetidae</taxon>
        <taxon>Hypocreales</taxon>
        <taxon>Stachybotryaceae</taxon>
        <taxon>Stachybotrys</taxon>
    </lineage>
</organism>
<sequence length="278" mass="31286">MAAQLLTLSSVYYGRDGGMPYLREGIHMAQRLKLFGVPDSITSPAVNQEPQDEWLRMLSCTAWSFFNLATMRSLQFQEEDLSIKYPPSLPIPRLWIKDRHYNEAPSNYANDVFEASLCQLKHMVRVFDCKYQSSSYGILWHSALLHVANAMLMVPDDPESLSYFMLCISCYRDLSPSYRVAYAIAKGLLAIAWEKGLISSSKAKLTLAQFQIANRTSVTLDNIRATFVVDLSAALINTKESQVEALAQRFDAIAVFDDLTVGTDYLQSPPHDLPGRPN</sequence>
<proteinExistence type="predicted"/>
<dbReference type="EMBL" id="KL660938">
    <property type="protein sequence ID" value="KFA60289.1"/>
    <property type="molecule type" value="Genomic_DNA"/>
</dbReference>
<dbReference type="InParanoid" id="A0A084Q8K4"/>
<accession>A0A084Q8K4</accession>
<dbReference type="STRING" id="1283841.A0A084Q8K4"/>
<dbReference type="Proteomes" id="UP000028524">
    <property type="component" value="Unassembled WGS sequence"/>
</dbReference>
<keyword evidence="2" id="KW-1185">Reference proteome</keyword>
<evidence type="ECO:0000313" key="1">
    <source>
        <dbReference type="EMBL" id="KFA60289.1"/>
    </source>
</evidence>
<reference evidence="1 2" key="1">
    <citation type="journal article" date="2014" name="BMC Genomics">
        <title>Comparative genome sequencing reveals chemotype-specific gene clusters in the toxigenic black mold Stachybotrys.</title>
        <authorList>
            <person name="Semeiks J."/>
            <person name="Borek D."/>
            <person name="Otwinowski Z."/>
            <person name="Grishin N.V."/>
        </authorList>
    </citation>
    <scope>NUCLEOTIDE SEQUENCE [LARGE SCALE GENOMIC DNA]</scope>
    <source>
        <strain evidence="1 2">IBT 40285</strain>
    </source>
</reference>
<protein>
    <submittedName>
        <fullName evidence="1">Uncharacterized protein</fullName>
    </submittedName>
</protein>
<dbReference type="AlphaFoldDB" id="A0A084Q8K4"/>